<dbReference type="Gene3D" id="3.40.50.1240">
    <property type="entry name" value="Phosphoglycerate mutase-like"/>
    <property type="match status" value="1"/>
</dbReference>
<dbReference type="STRING" id="1266660.A0A1G4IW68"/>
<dbReference type="InterPro" id="IPR033379">
    <property type="entry name" value="Acid_Pase_AS"/>
</dbReference>
<evidence type="ECO:0000313" key="9">
    <source>
        <dbReference type="Proteomes" id="UP000190274"/>
    </source>
</evidence>
<evidence type="ECO:0000256" key="4">
    <source>
        <dbReference type="ARBA" id="ARBA00022801"/>
    </source>
</evidence>
<evidence type="ECO:0000256" key="6">
    <source>
        <dbReference type="PIRSR" id="PIRSR000894-1"/>
    </source>
</evidence>
<dbReference type="PANTHER" id="PTHR20963:SF18">
    <property type="entry name" value="ACID PHOSPHATASE PHO11-RELATED"/>
    <property type="match status" value="1"/>
</dbReference>
<dbReference type="Proteomes" id="UP000190274">
    <property type="component" value="Chromosome B"/>
</dbReference>
<comment type="similarity">
    <text evidence="2">Belongs to the histidine acid phosphatase family.</text>
</comment>
<evidence type="ECO:0000256" key="3">
    <source>
        <dbReference type="ARBA" id="ARBA00012646"/>
    </source>
</evidence>
<evidence type="ECO:0000256" key="2">
    <source>
        <dbReference type="ARBA" id="ARBA00005375"/>
    </source>
</evidence>
<keyword evidence="5" id="KW-0325">Glycoprotein</keyword>
<feature type="disulfide bond" evidence="7">
    <location>
        <begin position="410"/>
        <end position="418"/>
    </location>
</feature>
<evidence type="ECO:0000256" key="7">
    <source>
        <dbReference type="PIRSR" id="PIRSR000894-2"/>
    </source>
</evidence>
<sequence>MRLHAIGPLGAGVAAAAPTTKQHKLSVTDVSVIGTQENLFPYLGGSAPYFSYPITYGVQSEIPEQCTLQQIQLLARHGERYPTKNIGSKILDTYHKLCNFSSDFEGSLSFLNRNYEFFLPEAKNFEELTTWDNTLDPINPYTGEWGAQKHAREFLNQYRELLENKTSFPIFTSNSKRVYDTAKIFAEALGDKFNVSLQIIDEDPVSGANTLTPNKSCTVYNVTENIDVHSKFPDQYLSNIARRLNVPNNGLDLTRADAENLFFWCAYEINVKGYSNMCNVFTPEELAYFSYSDDMISYYHHGPGNRLGPVVGSVSFNASLELLRQHESLDVKAWLSFTHDSNIINYLSSIGILNPTHALPADYIQFTNHVYHKSWMAPQGARIYTQLYHCSDNFYVRYVINDAVIPIESCSNGPGLSCELEDFIEFAQARMNGSDYITACDIASSSNHKYLTFFWDYESKHYNASLIHK</sequence>
<dbReference type="EC" id="3.1.3.2" evidence="3"/>
<dbReference type="GO" id="GO:0003993">
    <property type="term" value="F:acid phosphatase activity"/>
    <property type="evidence" value="ECO:0007669"/>
    <property type="project" value="UniProtKB-EC"/>
</dbReference>
<evidence type="ECO:0000313" key="8">
    <source>
        <dbReference type="EMBL" id="SCU81143.1"/>
    </source>
</evidence>
<evidence type="ECO:0000256" key="5">
    <source>
        <dbReference type="ARBA" id="ARBA00023180"/>
    </source>
</evidence>
<keyword evidence="4" id="KW-0378">Hydrolase</keyword>
<evidence type="ECO:0000256" key="1">
    <source>
        <dbReference type="ARBA" id="ARBA00000032"/>
    </source>
</evidence>
<protein>
    <recommendedName>
        <fullName evidence="3">acid phosphatase</fullName>
        <ecNumber evidence="3">3.1.3.2</ecNumber>
    </recommendedName>
</protein>
<name>A0A1G4IW68_9SACH</name>
<reference evidence="9" key="1">
    <citation type="submission" date="2016-03" db="EMBL/GenBank/DDBJ databases">
        <authorList>
            <person name="Devillers H."/>
        </authorList>
    </citation>
    <scope>NUCLEOTIDE SEQUENCE [LARGE SCALE GENOMIC DNA]</scope>
</reference>
<dbReference type="EMBL" id="LT598456">
    <property type="protein sequence ID" value="SCU81143.1"/>
    <property type="molecule type" value="Genomic_DNA"/>
</dbReference>
<organism evidence="8 9">
    <name type="scientific">Lachancea dasiensis</name>
    <dbReference type="NCBI Taxonomy" id="1072105"/>
    <lineage>
        <taxon>Eukaryota</taxon>
        <taxon>Fungi</taxon>
        <taxon>Dikarya</taxon>
        <taxon>Ascomycota</taxon>
        <taxon>Saccharomycotina</taxon>
        <taxon>Saccharomycetes</taxon>
        <taxon>Saccharomycetales</taxon>
        <taxon>Saccharomycetaceae</taxon>
        <taxon>Lachancea</taxon>
    </lineage>
</organism>
<feature type="disulfide bond" evidence="7">
    <location>
        <begin position="265"/>
        <end position="278"/>
    </location>
</feature>
<keyword evidence="7" id="KW-1015">Disulfide bond</keyword>
<feature type="active site" description="Proton donor" evidence="6">
    <location>
        <position position="340"/>
    </location>
</feature>
<keyword evidence="9" id="KW-1185">Reference proteome</keyword>
<dbReference type="PROSITE" id="PS00616">
    <property type="entry name" value="HIS_ACID_PHOSPHAT_1"/>
    <property type="match status" value="1"/>
</dbReference>
<dbReference type="SUPFAM" id="SSF53254">
    <property type="entry name" value="Phosphoglycerate mutase-like"/>
    <property type="match status" value="1"/>
</dbReference>
<dbReference type="InterPro" id="IPR029033">
    <property type="entry name" value="His_PPase_superfam"/>
</dbReference>
<proteinExistence type="inferred from homology"/>
<dbReference type="PIRSF" id="PIRSF000894">
    <property type="entry name" value="Acid_phosphatase"/>
    <property type="match status" value="1"/>
</dbReference>
<dbReference type="AlphaFoldDB" id="A0A1G4IW68"/>
<dbReference type="InterPro" id="IPR000560">
    <property type="entry name" value="His_Pase_clade-2"/>
</dbReference>
<dbReference type="InterPro" id="IPR016274">
    <property type="entry name" value="Histidine_acid_Pase_euk"/>
</dbReference>
<dbReference type="Pfam" id="PF00328">
    <property type="entry name" value="His_Phos_2"/>
    <property type="match status" value="1"/>
</dbReference>
<dbReference type="PANTHER" id="PTHR20963">
    <property type="entry name" value="MULTIPLE INOSITOL POLYPHOSPHATE PHOSPHATASE-RELATED"/>
    <property type="match status" value="1"/>
</dbReference>
<comment type="catalytic activity">
    <reaction evidence="1">
        <text>a phosphate monoester + H2O = an alcohol + phosphate</text>
        <dbReference type="Rhea" id="RHEA:15017"/>
        <dbReference type="ChEBI" id="CHEBI:15377"/>
        <dbReference type="ChEBI" id="CHEBI:30879"/>
        <dbReference type="ChEBI" id="CHEBI:43474"/>
        <dbReference type="ChEBI" id="CHEBI:67140"/>
        <dbReference type="EC" id="3.1.3.2"/>
    </reaction>
</comment>
<feature type="disulfide bond" evidence="7">
    <location>
        <begin position="66"/>
        <end position="390"/>
    </location>
</feature>
<gene>
    <name evidence="8" type="ORF">LADA_0B11430G</name>
</gene>
<dbReference type="OrthoDB" id="6509975at2759"/>
<dbReference type="CDD" id="cd07061">
    <property type="entry name" value="HP_HAP_like"/>
    <property type="match status" value="1"/>
</dbReference>
<dbReference type="GO" id="GO:0009277">
    <property type="term" value="C:fungal-type cell wall"/>
    <property type="evidence" value="ECO:0007669"/>
    <property type="project" value="TreeGrafter"/>
</dbReference>
<feature type="active site" description="Nucleophile" evidence="6">
    <location>
        <position position="77"/>
    </location>
</feature>
<accession>A0A1G4IW68</accession>